<reference evidence="6" key="1">
    <citation type="submission" date="2016-04" db="UniProtKB">
        <authorList>
            <consortium name="WormBaseParasite"/>
        </authorList>
    </citation>
    <scope>IDENTIFICATION</scope>
</reference>
<dbReference type="PANTHER" id="PTHR10357">
    <property type="entry name" value="ALPHA-AMYLASE FAMILY MEMBER"/>
    <property type="match status" value="1"/>
</dbReference>
<dbReference type="EMBL" id="UYYA01004820">
    <property type="protein sequence ID" value="VDM63482.1"/>
    <property type="molecule type" value="Genomic_DNA"/>
</dbReference>
<dbReference type="OrthoDB" id="6284736at2759"/>
<dbReference type="Gene3D" id="3.20.20.80">
    <property type="entry name" value="Glycosidases"/>
    <property type="match status" value="1"/>
</dbReference>
<sequence>MASSQALMAEEGKTGQAAFEKVRTVLFVLFWISWLAMFAGAVLIVVLSPKCAEKQKPEWWQTKVSYQLLTPTFYDTDNDGVGDFQGITEKLDLLRKIGVTTVYPSPVIEIEKDDYFNPYNVIDHFMVDKRFGTEDQFKELIGTAHNRGVLIGITGLLTFGSRFIHF</sequence>
<dbReference type="PANTHER" id="PTHR10357:SF179">
    <property type="entry name" value="NEUTRAL AND BASIC AMINO ACID TRANSPORT PROTEIN RBAT"/>
    <property type="match status" value="1"/>
</dbReference>
<evidence type="ECO:0000259" key="2">
    <source>
        <dbReference type="Pfam" id="PF00128"/>
    </source>
</evidence>
<protein>
    <submittedName>
        <fullName evidence="6">SLC3A1</fullName>
    </submittedName>
</protein>
<dbReference type="STRING" id="334426.A0A158PLX3"/>
<dbReference type="AlphaFoldDB" id="A0A158PLX3"/>
<dbReference type="SUPFAM" id="SSF51445">
    <property type="entry name" value="(Trans)glycosidases"/>
    <property type="match status" value="1"/>
</dbReference>
<name>A0A158PLX3_ANGCS</name>
<keyword evidence="1" id="KW-1133">Transmembrane helix</keyword>
<organism evidence="6">
    <name type="scientific">Angiostrongylus costaricensis</name>
    <name type="common">Nematode worm</name>
    <dbReference type="NCBI Taxonomy" id="334426"/>
    <lineage>
        <taxon>Eukaryota</taxon>
        <taxon>Metazoa</taxon>
        <taxon>Ecdysozoa</taxon>
        <taxon>Nematoda</taxon>
        <taxon>Chromadorea</taxon>
        <taxon>Rhabditida</taxon>
        <taxon>Rhabditina</taxon>
        <taxon>Rhabditomorpha</taxon>
        <taxon>Strongyloidea</taxon>
        <taxon>Metastrongylidae</taxon>
        <taxon>Angiostrongylus</taxon>
    </lineage>
</organism>
<reference evidence="4 5" key="2">
    <citation type="submission" date="2018-11" db="EMBL/GenBank/DDBJ databases">
        <authorList>
            <consortium name="Pathogen Informatics"/>
        </authorList>
    </citation>
    <scope>NUCLEOTIDE SEQUENCE [LARGE SCALE GENOMIC DNA]</scope>
    <source>
        <strain evidence="4 5">Costa Rica</strain>
    </source>
</reference>
<dbReference type="GO" id="GO:0005975">
    <property type="term" value="P:carbohydrate metabolic process"/>
    <property type="evidence" value="ECO:0007669"/>
    <property type="project" value="InterPro"/>
</dbReference>
<dbReference type="Proteomes" id="UP000267027">
    <property type="component" value="Unassembled WGS sequence"/>
</dbReference>
<evidence type="ECO:0000313" key="4">
    <source>
        <dbReference type="EMBL" id="VDM63482.1"/>
    </source>
</evidence>
<evidence type="ECO:0000259" key="3">
    <source>
        <dbReference type="Pfam" id="PF16028"/>
    </source>
</evidence>
<dbReference type="InterPro" id="IPR031984">
    <property type="entry name" value="SLC3A2_N"/>
</dbReference>
<evidence type="ECO:0000256" key="1">
    <source>
        <dbReference type="SAM" id="Phobius"/>
    </source>
</evidence>
<evidence type="ECO:0000313" key="6">
    <source>
        <dbReference type="WBParaSite" id="ACOC_0001189601-mRNA-1"/>
    </source>
</evidence>
<keyword evidence="1" id="KW-0812">Transmembrane</keyword>
<keyword evidence="5" id="KW-1185">Reference proteome</keyword>
<accession>A0A158PLX3</accession>
<feature type="domain" description="Solute carrier family 3 member 2 N-terminal" evidence="3">
    <location>
        <begin position="20"/>
        <end position="64"/>
    </location>
</feature>
<feature type="domain" description="Glycosyl hydrolase family 13 catalytic" evidence="2">
    <location>
        <begin position="67"/>
        <end position="150"/>
    </location>
</feature>
<dbReference type="InterPro" id="IPR017853">
    <property type="entry name" value="GH"/>
</dbReference>
<proteinExistence type="predicted"/>
<dbReference type="WBParaSite" id="ACOC_0001189601-mRNA-1">
    <property type="protein sequence ID" value="ACOC_0001189601-mRNA-1"/>
    <property type="gene ID" value="ACOC_0001189601"/>
</dbReference>
<dbReference type="Pfam" id="PF00128">
    <property type="entry name" value="Alpha-amylase"/>
    <property type="match status" value="1"/>
</dbReference>
<dbReference type="Pfam" id="PF16028">
    <property type="entry name" value="SLC3A2_N"/>
    <property type="match status" value="1"/>
</dbReference>
<feature type="transmembrane region" description="Helical" evidence="1">
    <location>
        <begin position="25"/>
        <end position="47"/>
    </location>
</feature>
<keyword evidence="1" id="KW-0472">Membrane</keyword>
<gene>
    <name evidence="4" type="ORF">ACOC_LOCUS11897</name>
</gene>
<dbReference type="InterPro" id="IPR006047">
    <property type="entry name" value="GH13_cat_dom"/>
</dbReference>
<evidence type="ECO:0000313" key="5">
    <source>
        <dbReference type="Proteomes" id="UP000267027"/>
    </source>
</evidence>